<evidence type="ECO:0000259" key="1">
    <source>
        <dbReference type="Pfam" id="PF24728"/>
    </source>
</evidence>
<sequence length="147" mass="17011">MMGNGTARWFELALRERRTGRELVLWQWERRVENGRVVGRPKRQRVGVLAGRPLVVAENDLRHLLGRNGVQELERSGRLELTEPLGARLGVLFLTLRPLRRVERMVRLIEGVRKLADEEAYYWYAQCTMPGRAAKGRRALRILLAGE</sequence>
<organism evidence="2">
    <name type="scientific">Thermomicrobium roseum</name>
    <dbReference type="NCBI Taxonomy" id="500"/>
    <lineage>
        <taxon>Bacteria</taxon>
        <taxon>Pseudomonadati</taxon>
        <taxon>Thermomicrobiota</taxon>
        <taxon>Thermomicrobia</taxon>
        <taxon>Thermomicrobiales</taxon>
        <taxon>Thermomicrobiaceae</taxon>
        <taxon>Thermomicrobium</taxon>
    </lineage>
</organism>
<accession>A0A7C2BDH3</accession>
<name>A0A7C2BDH3_THERO</name>
<proteinExistence type="predicted"/>
<protein>
    <recommendedName>
        <fullName evidence="1">DUF7680 domain-containing protein</fullName>
    </recommendedName>
</protein>
<comment type="caution">
    <text evidence="2">The sequence shown here is derived from an EMBL/GenBank/DDBJ whole genome shotgun (WGS) entry which is preliminary data.</text>
</comment>
<dbReference type="AlphaFoldDB" id="A0A7C2BDH3"/>
<dbReference type="EMBL" id="DSJL01000010">
    <property type="protein sequence ID" value="HEF65066.1"/>
    <property type="molecule type" value="Genomic_DNA"/>
</dbReference>
<feature type="domain" description="DUF7680" evidence="1">
    <location>
        <begin position="10"/>
        <end position="146"/>
    </location>
</feature>
<reference evidence="2" key="1">
    <citation type="journal article" date="2020" name="mSystems">
        <title>Genome- and Community-Level Interaction Insights into Carbon Utilization and Element Cycling Functions of Hydrothermarchaeota in Hydrothermal Sediment.</title>
        <authorList>
            <person name="Zhou Z."/>
            <person name="Liu Y."/>
            <person name="Xu W."/>
            <person name="Pan J."/>
            <person name="Luo Z.H."/>
            <person name="Li M."/>
        </authorList>
    </citation>
    <scope>NUCLEOTIDE SEQUENCE [LARGE SCALE GENOMIC DNA]</scope>
    <source>
        <strain evidence="2">SpSt-222</strain>
    </source>
</reference>
<dbReference type="Pfam" id="PF24728">
    <property type="entry name" value="DUF7680"/>
    <property type="match status" value="1"/>
</dbReference>
<evidence type="ECO:0000313" key="2">
    <source>
        <dbReference type="EMBL" id="HEF65066.1"/>
    </source>
</evidence>
<dbReference type="InterPro" id="IPR056097">
    <property type="entry name" value="DUF7680"/>
</dbReference>
<gene>
    <name evidence="2" type="ORF">ENP47_05665</name>
</gene>